<evidence type="ECO:0000313" key="1">
    <source>
        <dbReference type="EMBL" id="GEM45129.1"/>
    </source>
</evidence>
<dbReference type="AlphaFoldDB" id="A0A511MX28"/>
<comment type="caution">
    <text evidence="1">The sequence shown here is derived from an EMBL/GenBank/DDBJ whole genome shotgun (WGS) entry which is preliminary data.</text>
</comment>
<gene>
    <name evidence="1" type="ORF">DC3_07640</name>
</gene>
<dbReference type="EMBL" id="BJXB01000002">
    <property type="protein sequence ID" value="GEM45129.1"/>
    <property type="molecule type" value="Genomic_DNA"/>
</dbReference>
<name>A0A511MX28_DEIC1</name>
<sequence length="81" mass="9381">MHKLQLTFPYSHHRRLKRLIRKLTKAAQEEGYSLSVLPPAADRPTFILQIRATLDALQTFIQSHFSFTFKDALCSIEIRPA</sequence>
<protein>
    <submittedName>
        <fullName evidence="1">Uncharacterized protein</fullName>
    </submittedName>
</protein>
<dbReference type="Proteomes" id="UP000321306">
    <property type="component" value="Unassembled WGS sequence"/>
</dbReference>
<dbReference type="OrthoDB" id="9867151at2"/>
<keyword evidence="2" id="KW-1185">Reference proteome</keyword>
<organism evidence="1 2">
    <name type="scientific">Deinococcus cellulosilyticus (strain DSM 18568 / NBRC 106333 / KACC 11606 / 5516J-15)</name>
    <dbReference type="NCBI Taxonomy" id="1223518"/>
    <lineage>
        <taxon>Bacteria</taxon>
        <taxon>Thermotogati</taxon>
        <taxon>Deinococcota</taxon>
        <taxon>Deinococci</taxon>
        <taxon>Deinococcales</taxon>
        <taxon>Deinococcaceae</taxon>
        <taxon>Deinococcus</taxon>
    </lineage>
</organism>
<accession>A0A511MX28</accession>
<evidence type="ECO:0000313" key="2">
    <source>
        <dbReference type="Proteomes" id="UP000321306"/>
    </source>
</evidence>
<proteinExistence type="predicted"/>
<reference evidence="1 2" key="1">
    <citation type="submission" date="2019-07" db="EMBL/GenBank/DDBJ databases">
        <title>Whole genome shotgun sequence of Deinococcus cellulosilyticus NBRC 106333.</title>
        <authorList>
            <person name="Hosoyama A."/>
            <person name="Uohara A."/>
            <person name="Ohji S."/>
            <person name="Ichikawa N."/>
        </authorList>
    </citation>
    <scope>NUCLEOTIDE SEQUENCE [LARGE SCALE GENOMIC DNA]</scope>
    <source>
        <strain evidence="1 2">NBRC 106333</strain>
    </source>
</reference>
<dbReference type="RefSeq" id="WP_146882451.1">
    <property type="nucleotide sequence ID" value="NZ_BJXB01000002.1"/>
</dbReference>